<dbReference type="EMBL" id="CP009574">
    <property type="protein sequence ID" value="AIT09475.1"/>
    <property type="molecule type" value="Genomic_DNA"/>
</dbReference>
<dbReference type="Gene3D" id="3.20.20.80">
    <property type="entry name" value="Glycosidases"/>
    <property type="match status" value="2"/>
</dbReference>
<evidence type="ECO:0000313" key="4">
    <source>
        <dbReference type="Proteomes" id="UP000029672"/>
    </source>
</evidence>
<dbReference type="eggNOG" id="COG3469">
    <property type="taxonomic scope" value="Bacteria"/>
</dbReference>
<evidence type="ECO:0000313" key="3">
    <source>
        <dbReference type="EMBL" id="AIT09475.1"/>
    </source>
</evidence>
<sequence length="948" mass="105395">MKQLCKKAFILLILFASIFSLLNAASISDVEQKNNILPDRMIAGFLDIRTPGSTTRVDMQKAKNDGYNVVIVAFGEVYGTDIGFYTSSDADISSQTAVDKIRRAEKAGMKVLLAVGGVPNTFHPGVKRGEEAPKIFGKGMSQADVDTLANNIVTFLHKYKMKGIVYSIKKFVSPSFINDLSAKIKEIDHDLAIVAEPEVNNYRLVTTGRSNDYDTAIQNGNIDYLFIQEYNSFMESDPNFIADSYSKIIENSKIPLTTKVVVDEPTNSVSGGTNTIYHPQANATESLTTEEAVGLMLPQLEKLKFKPRFAGMAGWSLNTDYAADLYGDSKHNSGAFARELSNCIYKNVCASIEKKIEGPVVAGLLPLWGKSSSYNISGQQINTDPVDISMPKDKEYCDKNPQVCKYNIIIVGYINYTGSKGFYLTFNEENGSSEKIYTPEQLKQFINYMKSKGKHVLVDVGGKFSHINWTTIDLSGLVKIVEDYGFDGVNFHLTDSDIPKNEEVSKIAAQKISRMLATLKQKNPSFWLAFSPDWHYIVAPLAKNSRDNIYTNRSYLDLLSDIGINNINYIFLNTYSEKAADSILSFYKNDQGEYQKISPVDGYGKFLASLAWALTTQDGYDANKPKYKVANPLEIPASKLVFMIPPTEGAVHSGMVYVLSEQDIDETVKLMKNNKASFAGFAISSLDFDATEIKDGDLGQGYSHKPWATTDTISDITLPPVVSQIVNKSIQKKEAEQEEKKQESIEGGIVNYPANIGSYDGNTIVNYQGKRYKCISSLEAKLCNDRGYIPNGLHGYLAWEEINQDTSKKETKQRIIMDGETPKYPDGIGSYKKEQVVVAGDRKFECRVDKLELCNNISFDPISKKGYMAWTDITDDVTHLSRDQKQVKPKGAEYIYPNGIEDYTGGTIVAVGKELYRCKVGPESSLCNKEAYDPTGKYGADAWTKLDE</sequence>
<dbReference type="KEGG" id="frf:LO80_05505"/>
<dbReference type="OrthoDB" id="5605398at2"/>
<dbReference type="HOGENOM" id="CLU_309452_0_0_6"/>
<evidence type="ECO:0000259" key="2">
    <source>
        <dbReference type="PROSITE" id="PS51910"/>
    </source>
</evidence>
<dbReference type="RefSeq" id="WP_040009296.1">
    <property type="nucleotide sequence ID" value="NZ_CP009574.1"/>
</dbReference>
<dbReference type="STRING" id="1547445.LO80_05505"/>
<dbReference type="PROSITE" id="PS51910">
    <property type="entry name" value="GH18_2"/>
    <property type="match status" value="1"/>
</dbReference>
<reference evidence="3 4" key="1">
    <citation type="submission" date="2014-10" db="EMBL/GenBank/DDBJ databases">
        <title>Whole genome sequence of Francisella endociliophora strain FSC1006, isolated from a laboratory culture of the marine ciliate Euplotes raikovi.</title>
        <authorList>
            <person name="Granberg M."/>
            <person name="Backman S."/>
            <person name="Lundmark E."/>
            <person name="Nilsson E."/>
            <person name="Karlsson E."/>
            <person name="Thelaus J."/>
            <person name="Ohrman C."/>
            <person name="Larkeryd A."/>
            <person name="Stenberg P."/>
        </authorList>
    </citation>
    <scope>NUCLEOTIDE SEQUENCE [LARGE SCALE GENOMIC DNA]</scope>
    <source>
        <strain evidence="3 4">FSC1006</strain>
    </source>
</reference>
<gene>
    <name evidence="3" type="ORF">LO80_05505</name>
</gene>
<dbReference type="AlphaFoldDB" id="A0A097EPI2"/>
<protein>
    <submittedName>
        <fullName evidence="3">Chitinase</fullName>
    </submittedName>
</protein>
<dbReference type="Pfam" id="PF00704">
    <property type="entry name" value="Glyco_hydro_18"/>
    <property type="match status" value="1"/>
</dbReference>
<feature type="domain" description="GH18" evidence="2">
    <location>
        <begin position="40"/>
        <end position="343"/>
    </location>
</feature>
<dbReference type="GO" id="GO:0005975">
    <property type="term" value="P:carbohydrate metabolic process"/>
    <property type="evidence" value="ECO:0007669"/>
    <property type="project" value="InterPro"/>
</dbReference>
<feature type="chain" id="PRO_5001930067" evidence="1">
    <location>
        <begin position="25"/>
        <end position="948"/>
    </location>
</feature>
<dbReference type="SUPFAM" id="SSF51445">
    <property type="entry name" value="(Trans)glycosidases"/>
    <property type="match status" value="2"/>
</dbReference>
<dbReference type="Proteomes" id="UP000029672">
    <property type="component" value="Chromosome"/>
</dbReference>
<evidence type="ECO:0000256" key="1">
    <source>
        <dbReference type="SAM" id="SignalP"/>
    </source>
</evidence>
<keyword evidence="4" id="KW-1185">Reference proteome</keyword>
<organism evidence="3 4">
    <name type="scientific">Candidatus Francisella endociliophora</name>
    <dbReference type="NCBI Taxonomy" id="653937"/>
    <lineage>
        <taxon>Bacteria</taxon>
        <taxon>Pseudomonadati</taxon>
        <taxon>Pseudomonadota</taxon>
        <taxon>Gammaproteobacteria</taxon>
        <taxon>Thiotrichales</taxon>
        <taxon>Francisellaceae</taxon>
        <taxon>Francisella</taxon>
    </lineage>
</organism>
<feature type="signal peptide" evidence="1">
    <location>
        <begin position="1"/>
        <end position="24"/>
    </location>
</feature>
<accession>A0A097EPI2</accession>
<name>A0A097EPI2_9GAMM</name>
<dbReference type="InterPro" id="IPR001223">
    <property type="entry name" value="Glyco_hydro18_cat"/>
</dbReference>
<proteinExistence type="predicted"/>
<dbReference type="InterPro" id="IPR017853">
    <property type="entry name" value="GH"/>
</dbReference>
<keyword evidence="1" id="KW-0732">Signal</keyword>